<feature type="region of interest" description="Disordered" evidence="1">
    <location>
        <begin position="342"/>
        <end position="365"/>
    </location>
</feature>
<dbReference type="InterPro" id="IPR055492">
    <property type="entry name" value="DUF7064"/>
</dbReference>
<protein>
    <submittedName>
        <fullName evidence="4">Phosphotransferase</fullName>
    </submittedName>
</protein>
<keyword evidence="5" id="KW-1185">Reference proteome</keyword>
<dbReference type="InterPro" id="IPR002575">
    <property type="entry name" value="Aminoglycoside_PTrfase"/>
</dbReference>
<gene>
    <name evidence="4" type="ORF">ACFQ04_07080</name>
</gene>
<evidence type="ECO:0000259" key="2">
    <source>
        <dbReference type="Pfam" id="PF01636"/>
    </source>
</evidence>
<evidence type="ECO:0000313" key="4">
    <source>
        <dbReference type="EMBL" id="MFD0925498.1"/>
    </source>
</evidence>
<dbReference type="InterPro" id="IPR011009">
    <property type="entry name" value="Kinase-like_dom_sf"/>
</dbReference>
<sequence>MPGWWSPDDIDADWVRVVLGIGDATAWRAERVTEGRPTMTARLHISRTDGSSTSVVLKCVDPAYTGPSDPLSREYRFHVCSGDLPIPTARCLAHRFDEGTRRFWLVFDDVGPGHYGDDLVGPTFTAGFLAITSLATVHRASGAAAQRPEWIDPLPVPDRASLGADYVRFVQRYGERIDPVHLSIANQVVAAIGTLTDHAGRLGARTGIVHGDLRYGNVLVGTREAGRPVVLTNWGQVSWGPCAVDLASFLALSSPPDTRRQTYDEILRHYQLAMGGAASSDDVDALRREIHDHAFLVLVQVIRCAVQTPGWGLQQRGHPSDLWLTLFARACTFLDDLGRPPASAASARPAGSAHPGDEFAHPDAVTDGRSEEWTLAVADVDAGVGAWFRFGRHSGITEGAYLTLAVTGPDLPAVTLSTSTPDPDPTLTVIADTVELHHDVVEPLQHVHLGLSGTASAAGSEVGLVADLHWYTAATPAAYGVSPLLLIPCAVTGTITVSGMGADRTITLDAPGYREHAWAGTDWWEMRWTAFTAHFDDGTDMNGIDARVPGLAPVSLGQVQSPGVAPVLLDVSRVLSGPDDDPDDETAPWIVAVEPGAFTLTFTPVADASARRPGPGGRDALLRRAWGTFTRNDGRTGVGWLETEAAPIGPGTPPRGLHSPPQLPPNL</sequence>
<feature type="compositionally biased region" description="Low complexity" evidence="1">
    <location>
        <begin position="342"/>
        <end position="353"/>
    </location>
</feature>
<comment type="caution">
    <text evidence="4">The sequence shown here is derived from an EMBL/GenBank/DDBJ whole genome shotgun (WGS) entry which is preliminary data.</text>
</comment>
<dbReference type="RefSeq" id="WP_253646557.1">
    <property type="nucleotide sequence ID" value="NZ_BAAAMO010000002.1"/>
</dbReference>
<feature type="region of interest" description="Disordered" evidence="1">
    <location>
        <begin position="643"/>
        <end position="667"/>
    </location>
</feature>
<evidence type="ECO:0000259" key="3">
    <source>
        <dbReference type="Pfam" id="PF23212"/>
    </source>
</evidence>
<dbReference type="EMBL" id="JBHTIL010000001">
    <property type="protein sequence ID" value="MFD0925498.1"/>
    <property type="molecule type" value="Genomic_DNA"/>
</dbReference>
<reference evidence="5" key="1">
    <citation type="journal article" date="2019" name="Int. J. Syst. Evol. Microbiol.">
        <title>The Global Catalogue of Microorganisms (GCM) 10K type strain sequencing project: providing services to taxonomists for standard genome sequencing and annotation.</title>
        <authorList>
            <consortium name="The Broad Institute Genomics Platform"/>
            <consortium name="The Broad Institute Genome Sequencing Center for Infectious Disease"/>
            <person name="Wu L."/>
            <person name="Ma J."/>
        </authorList>
    </citation>
    <scope>NUCLEOTIDE SEQUENCE [LARGE SCALE GENOMIC DNA]</scope>
    <source>
        <strain evidence="5">CCUG 50873</strain>
    </source>
</reference>
<dbReference type="PROSITE" id="PS00109">
    <property type="entry name" value="PROTEIN_KINASE_TYR"/>
    <property type="match status" value="1"/>
</dbReference>
<dbReference type="SUPFAM" id="SSF56112">
    <property type="entry name" value="Protein kinase-like (PK-like)"/>
    <property type="match status" value="1"/>
</dbReference>
<accession>A0ABW3G5P3</accession>
<dbReference type="Pfam" id="PF23212">
    <property type="entry name" value="DUF7064"/>
    <property type="match status" value="1"/>
</dbReference>
<evidence type="ECO:0000313" key="5">
    <source>
        <dbReference type="Proteomes" id="UP001597068"/>
    </source>
</evidence>
<proteinExistence type="predicted"/>
<evidence type="ECO:0000256" key="1">
    <source>
        <dbReference type="SAM" id="MobiDB-lite"/>
    </source>
</evidence>
<dbReference type="SUPFAM" id="SSF159245">
    <property type="entry name" value="AttH-like"/>
    <property type="match status" value="1"/>
</dbReference>
<organism evidence="4 5">
    <name type="scientific">Williamsia deligens</name>
    <dbReference type="NCBI Taxonomy" id="321325"/>
    <lineage>
        <taxon>Bacteria</taxon>
        <taxon>Bacillati</taxon>
        <taxon>Actinomycetota</taxon>
        <taxon>Actinomycetes</taxon>
        <taxon>Mycobacteriales</taxon>
        <taxon>Nocardiaceae</taxon>
        <taxon>Williamsia</taxon>
    </lineage>
</organism>
<dbReference type="Pfam" id="PF01636">
    <property type="entry name" value="APH"/>
    <property type="match status" value="1"/>
</dbReference>
<feature type="domain" description="DUF7064" evidence="3">
    <location>
        <begin position="523"/>
        <end position="644"/>
    </location>
</feature>
<dbReference type="Proteomes" id="UP001597068">
    <property type="component" value="Unassembled WGS sequence"/>
</dbReference>
<dbReference type="Gene3D" id="3.90.1200.10">
    <property type="match status" value="1"/>
</dbReference>
<feature type="compositionally biased region" description="Basic and acidic residues" evidence="1">
    <location>
        <begin position="355"/>
        <end position="365"/>
    </location>
</feature>
<feature type="domain" description="Aminoglycoside phosphotransferase" evidence="2">
    <location>
        <begin position="49"/>
        <end position="271"/>
    </location>
</feature>
<dbReference type="InterPro" id="IPR008266">
    <property type="entry name" value="Tyr_kinase_AS"/>
</dbReference>
<name>A0ABW3G5P3_9NOCA</name>